<evidence type="ECO:0000256" key="7">
    <source>
        <dbReference type="ARBA" id="ARBA00050021"/>
    </source>
</evidence>
<dbReference type="PRINTS" id="PR00481">
    <property type="entry name" value="LAMNOPPTDASE"/>
</dbReference>
<dbReference type="RefSeq" id="WP_124235511.1">
    <property type="nucleotide sequence ID" value="NZ_JBHUFI010000006.1"/>
</dbReference>
<dbReference type="InterPro" id="IPR011356">
    <property type="entry name" value="Leucine_aapep/pepB"/>
</dbReference>
<dbReference type="Gene3D" id="3.40.630.10">
    <property type="entry name" value="Zn peptidases"/>
    <property type="match status" value="1"/>
</dbReference>
<comment type="function">
    <text evidence="6">Presumably involved in the processing and regular turnover of intracellular proteins. Catalyzes the removal of unsubstituted N-terminal amino acids from various peptides.</text>
</comment>
<protein>
    <recommendedName>
        <fullName evidence="7">Probable cytosol aminopeptidase</fullName>
    </recommendedName>
    <alternativeName>
        <fullName evidence="8">Leucine aminopeptidase</fullName>
    </alternativeName>
    <alternativeName>
        <fullName evidence="5">Leucyl aminopeptidase</fullName>
    </alternativeName>
</protein>
<dbReference type="GO" id="GO:0030145">
    <property type="term" value="F:manganese ion binding"/>
    <property type="evidence" value="ECO:0007669"/>
    <property type="project" value="InterPro"/>
</dbReference>
<keyword evidence="3" id="KW-0645">Protease</keyword>
<keyword evidence="2" id="KW-0031">Aminopeptidase</keyword>
<dbReference type="EMBL" id="RQJX01000002">
    <property type="protein sequence ID" value="RQN09656.1"/>
    <property type="molecule type" value="Genomic_DNA"/>
</dbReference>
<feature type="domain" description="Cytosol aminopeptidase" evidence="9">
    <location>
        <begin position="5"/>
        <end position="312"/>
    </location>
</feature>
<reference evidence="10 11" key="1">
    <citation type="submission" date="2018-11" db="EMBL/GenBank/DDBJ databases">
        <authorList>
            <person name="Li F."/>
        </authorList>
    </citation>
    <scope>NUCLEOTIDE SEQUENCE [LARGE SCALE GENOMIC DNA]</scope>
    <source>
        <strain evidence="10 11">YS17T</strain>
    </source>
</reference>
<gene>
    <name evidence="10" type="ORF">EHW97_02070</name>
</gene>
<dbReference type="Pfam" id="PF00883">
    <property type="entry name" value="Peptidase_M17"/>
    <property type="match status" value="1"/>
</dbReference>
<keyword evidence="4" id="KW-0378">Hydrolase</keyword>
<comment type="similarity">
    <text evidence="1">Belongs to the peptidase M17 family.</text>
</comment>
<evidence type="ECO:0000313" key="10">
    <source>
        <dbReference type="EMBL" id="RQN09656.1"/>
    </source>
</evidence>
<dbReference type="GO" id="GO:0070006">
    <property type="term" value="F:metalloaminopeptidase activity"/>
    <property type="evidence" value="ECO:0007669"/>
    <property type="project" value="InterPro"/>
</dbReference>
<evidence type="ECO:0000256" key="2">
    <source>
        <dbReference type="ARBA" id="ARBA00022438"/>
    </source>
</evidence>
<evidence type="ECO:0000313" key="11">
    <source>
        <dbReference type="Proteomes" id="UP000275225"/>
    </source>
</evidence>
<evidence type="ECO:0000256" key="6">
    <source>
        <dbReference type="ARBA" id="ARBA00049972"/>
    </source>
</evidence>
<dbReference type="PANTHER" id="PTHR11963">
    <property type="entry name" value="LEUCINE AMINOPEPTIDASE-RELATED"/>
    <property type="match status" value="1"/>
</dbReference>
<dbReference type="GO" id="GO:0005737">
    <property type="term" value="C:cytoplasm"/>
    <property type="evidence" value="ECO:0007669"/>
    <property type="project" value="InterPro"/>
</dbReference>
<proteinExistence type="inferred from homology"/>
<dbReference type="AlphaFoldDB" id="A0A3N6WQ60"/>
<evidence type="ECO:0000256" key="1">
    <source>
        <dbReference type="ARBA" id="ARBA00009528"/>
    </source>
</evidence>
<keyword evidence="11" id="KW-1185">Reference proteome</keyword>
<dbReference type="PANTHER" id="PTHR11963:SF23">
    <property type="entry name" value="CYTOSOL AMINOPEPTIDASE"/>
    <property type="match status" value="1"/>
</dbReference>
<accession>A0A3N6WQ60</accession>
<organism evidence="10 11">
    <name type="scientific">Aeromicrobium camelliae</name>
    <dbReference type="NCBI Taxonomy" id="1538144"/>
    <lineage>
        <taxon>Bacteria</taxon>
        <taxon>Bacillati</taxon>
        <taxon>Actinomycetota</taxon>
        <taxon>Actinomycetes</taxon>
        <taxon>Propionibacteriales</taxon>
        <taxon>Nocardioidaceae</taxon>
        <taxon>Aeromicrobium</taxon>
    </lineage>
</organism>
<dbReference type="SUPFAM" id="SSF53187">
    <property type="entry name" value="Zn-dependent exopeptidases"/>
    <property type="match status" value="1"/>
</dbReference>
<name>A0A3N6WQ60_9ACTN</name>
<dbReference type="InterPro" id="IPR000819">
    <property type="entry name" value="Peptidase_M17_C"/>
</dbReference>
<sequence>MSVALARELIDARANQLTPTVFTDRIVEVGAQIGAHVRVHDEAWLREHRMGGLLAIGSGSAEPTRLAEVWWGPQDSPAEGSVALVGKGVTFDSGGLSLKSSAAMVGMHTDMAGAATVLAAMAELTRHGAPPLPVHAVLPIAENLPGPTAVRPGDVVETFGGLGVEVVDTDFEGRVMMADALAYASSHRPRAVIDVATLTYQSIVALGPRIGAIIGRDLDLRAEVEDAGREADETWWPLPWAPQYRDQLRSSAPGASLRNHPGSDTGRALTAALFLGEFVPAHIPWTHLDIAGPAVEGSGADLRATGFGVRTLATLLRRLAKG</sequence>
<evidence type="ECO:0000256" key="8">
    <source>
        <dbReference type="ARBA" id="ARBA00050061"/>
    </source>
</evidence>
<comment type="caution">
    <text evidence="10">The sequence shown here is derived from an EMBL/GenBank/DDBJ whole genome shotgun (WGS) entry which is preliminary data.</text>
</comment>
<dbReference type="CDD" id="cd00433">
    <property type="entry name" value="Peptidase_M17"/>
    <property type="match status" value="1"/>
</dbReference>
<evidence type="ECO:0000256" key="4">
    <source>
        <dbReference type="ARBA" id="ARBA00022801"/>
    </source>
</evidence>
<evidence type="ECO:0000256" key="5">
    <source>
        <dbReference type="ARBA" id="ARBA00033172"/>
    </source>
</evidence>
<dbReference type="Proteomes" id="UP000275225">
    <property type="component" value="Unassembled WGS sequence"/>
</dbReference>
<evidence type="ECO:0000259" key="9">
    <source>
        <dbReference type="Pfam" id="PF00883"/>
    </source>
</evidence>
<dbReference type="OrthoDB" id="9809354at2"/>
<evidence type="ECO:0000256" key="3">
    <source>
        <dbReference type="ARBA" id="ARBA00022670"/>
    </source>
</evidence>
<dbReference type="GO" id="GO:0006508">
    <property type="term" value="P:proteolysis"/>
    <property type="evidence" value="ECO:0007669"/>
    <property type="project" value="UniProtKB-KW"/>
</dbReference>